<keyword evidence="1" id="KW-1133">Transmembrane helix</keyword>
<feature type="transmembrane region" description="Helical" evidence="1">
    <location>
        <begin position="247"/>
        <end position="268"/>
    </location>
</feature>
<keyword evidence="1" id="KW-0812">Transmembrane</keyword>
<keyword evidence="2" id="KW-0732">Signal</keyword>
<feature type="chain" id="PRO_5019328865" evidence="2">
    <location>
        <begin position="25"/>
        <end position="270"/>
    </location>
</feature>
<gene>
    <name evidence="3" type="ORF">Tco025E_05006</name>
</gene>
<feature type="signal peptide" evidence="2">
    <location>
        <begin position="1"/>
        <end position="24"/>
    </location>
</feature>
<dbReference type="Proteomes" id="UP000284403">
    <property type="component" value="Unassembled WGS sequence"/>
</dbReference>
<evidence type="ECO:0000313" key="3">
    <source>
        <dbReference type="EMBL" id="RNF16881.1"/>
    </source>
</evidence>
<dbReference type="OrthoDB" id="250289at2759"/>
<sequence length="270" mass="28748">MGRCCGSATAVAVWLLLFFVVTVAAPAAATGGGAGPRAAQAPTDACQWGLRGAGFHMQFAVEFPLHYEEVEISFELPRAFFFDAAEAEQLYTITAPGGVEVAGNYTSLDIRSKFFFDIEAPAFRVAYEANSVRLGFARLPPATKGAAAAGPSPAGKGLLLLPIHARYEAVDAVTPFSFRAFFNRESFVRRCIPEVDVRDNKTAARCHTLPALTGEENRGRSGSAAAWPKRPSNCQDIPVPLLSSLPVVYVALLALQCTGAAVVVLSLLRV</sequence>
<evidence type="ECO:0000313" key="4">
    <source>
        <dbReference type="Proteomes" id="UP000284403"/>
    </source>
</evidence>
<keyword evidence="1" id="KW-0472">Membrane</keyword>
<dbReference type="EMBL" id="MKKU01000280">
    <property type="protein sequence ID" value="RNF16881.1"/>
    <property type="molecule type" value="Genomic_DNA"/>
</dbReference>
<reference evidence="3 4" key="1">
    <citation type="journal article" date="2018" name="BMC Genomics">
        <title>Genomic comparison of Trypanosoma conorhini and Trypanosoma rangeli to Trypanosoma cruzi strains of high and low virulence.</title>
        <authorList>
            <person name="Bradwell K.R."/>
            <person name="Koparde V.N."/>
            <person name="Matveyev A.V."/>
            <person name="Serrano M.G."/>
            <person name="Alves J.M."/>
            <person name="Parikh H."/>
            <person name="Huang B."/>
            <person name="Lee V."/>
            <person name="Espinosa-Alvarez O."/>
            <person name="Ortiz P.A."/>
            <person name="Costa-Martins A.G."/>
            <person name="Teixeira M.M."/>
            <person name="Buck G.A."/>
        </authorList>
    </citation>
    <scope>NUCLEOTIDE SEQUENCE [LARGE SCALE GENOMIC DNA]</scope>
    <source>
        <strain evidence="3 4">025E</strain>
    </source>
</reference>
<organism evidence="3 4">
    <name type="scientific">Trypanosoma conorhini</name>
    <dbReference type="NCBI Taxonomy" id="83891"/>
    <lineage>
        <taxon>Eukaryota</taxon>
        <taxon>Discoba</taxon>
        <taxon>Euglenozoa</taxon>
        <taxon>Kinetoplastea</taxon>
        <taxon>Metakinetoplastina</taxon>
        <taxon>Trypanosomatida</taxon>
        <taxon>Trypanosomatidae</taxon>
        <taxon>Trypanosoma</taxon>
    </lineage>
</organism>
<keyword evidence="4" id="KW-1185">Reference proteome</keyword>
<dbReference type="RefSeq" id="XP_029227959.1">
    <property type="nucleotide sequence ID" value="XM_029371910.1"/>
</dbReference>
<dbReference type="GeneID" id="40318617"/>
<name>A0A422PGR1_9TRYP</name>
<protein>
    <submittedName>
        <fullName evidence="3">Uncharacterized protein</fullName>
    </submittedName>
</protein>
<dbReference type="AlphaFoldDB" id="A0A422PGR1"/>
<evidence type="ECO:0000256" key="1">
    <source>
        <dbReference type="SAM" id="Phobius"/>
    </source>
</evidence>
<evidence type="ECO:0000256" key="2">
    <source>
        <dbReference type="SAM" id="SignalP"/>
    </source>
</evidence>
<comment type="caution">
    <text evidence="3">The sequence shown here is derived from an EMBL/GenBank/DDBJ whole genome shotgun (WGS) entry which is preliminary data.</text>
</comment>
<accession>A0A422PGR1</accession>
<proteinExistence type="predicted"/>